<evidence type="ECO:0000256" key="5">
    <source>
        <dbReference type="ARBA" id="ARBA00023136"/>
    </source>
</evidence>
<feature type="transmembrane region" description="Helical" evidence="6">
    <location>
        <begin position="341"/>
        <end position="364"/>
    </location>
</feature>
<comment type="similarity">
    <text evidence="2 6">Belongs to the multi antimicrobial extrusion (MATE) (TC 2.A.66.1) family.</text>
</comment>
<dbReference type="Pfam" id="PF01554">
    <property type="entry name" value="MatE"/>
    <property type="match status" value="2"/>
</dbReference>
<dbReference type="NCBIfam" id="TIGR00797">
    <property type="entry name" value="matE"/>
    <property type="match status" value="1"/>
</dbReference>
<dbReference type="InterPro" id="IPR045069">
    <property type="entry name" value="MATE_euk"/>
</dbReference>
<reference evidence="8" key="1">
    <citation type="submission" date="2022-02" db="EMBL/GenBank/DDBJ databases">
        <authorList>
            <person name="Henning P.M."/>
            <person name="McCubbin A.G."/>
            <person name="Shore J.S."/>
        </authorList>
    </citation>
    <scope>NUCLEOTIDE SEQUENCE</scope>
    <source>
        <strain evidence="8">F60SS</strain>
        <tissue evidence="8">Leaves</tissue>
    </source>
</reference>
<dbReference type="GO" id="GO:0042910">
    <property type="term" value="F:xenobiotic transmembrane transporter activity"/>
    <property type="evidence" value="ECO:0007669"/>
    <property type="project" value="InterPro"/>
</dbReference>
<dbReference type="InterPro" id="IPR002528">
    <property type="entry name" value="MATE_fam"/>
</dbReference>
<proteinExistence type="inferred from homology"/>
<dbReference type="CDD" id="cd13132">
    <property type="entry name" value="MATE_eukaryotic"/>
    <property type="match status" value="1"/>
</dbReference>
<name>A0A9Q0F468_9ROSI</name>
<dbReference type="GO" id="GO:0015297">
    <property type="term" value="F:antiporter activity"/>
    <property type="evidence" value="ECO:0007669"/>
    <property type="project" value="InterPro"/>
</dbReference>
<evidence type="ECO:0000313" key="9">
    <source>
        <dbReference type="Proteomes" id="UP001141552"/>
    </source>
</evidence>
<feature type="transmembrane region" description="Helical" evidence="6">
    <location>
        <begin position="225"/>
        <end position="244"/>
    </location>
</feature>
<keyword evidence="3 6" id="KW-0812">Transmembrane</keyword>
<gene>
    <name evidence="8" type="ORF">Tsubulata_012080</name>
</gene>
<dbReference type="Proteomes" id="UP001141552">
    <property type="component" value="Unassembled WGS sequence"/>
</dbReference>
<dbReference type="OrthoDB" id="2126698at2759"/>
<feature type="transmembrane region" description="Helical" evidence="6">
    <location>
        <begin position="127"/>
        <end position="148"/>
    </location>
</feature>
<comment type="caution">
    <text evidence="8">The sequence shown here is derived from an EMBL/GenBank/DDBJ whole genome shotgun (WGS) entry which is preliminary data.</text>
</comment>
<keyword evidence="5 6" id="KW-0472">Membrane</keyword>
<keyword evidence="9" id="KW-1185">Reference proteome</keyword>
<feature type="transmembrane region" description="Helical" evidence="6">
    <location>
        <begin position="69"/>
        <end position="88"/>
    </location>
</feature>
<feature type="transmembrane region" description="Helical" evidence="6">
    <location>
        <begin position="416"/>
        <end position="440"/>
    </location>
</feature>
<protein>
    <recommendedName>
        <fullName evidence="6">Protein DETOXIFICATION</fullName>
    </recommendedName>
    <alternativeName>
        <fullName evidence="6">Multidrug and toxic compound extrusion protein</fullName>
    </alternativeName>
</protein>
<sequence>MNTGTQEPSLDELPEASEQNDRFESRTGFMKQEVLPEIRRQLVLAGPLVCVYFLSYLRQVISIAYVGHLGELALAGATIATAFALMFAQTLLPPMQKGIGSALETFCGQAYGAKQYHMLGIHLQRGIVVLLVISIPISILLANAARILKFSRQDPQISDEAGRYARFLIPGIFSIALQECHVRFLQTQKKVVPMMISSGITTSLHVLLCWVLVLKSGLGLEGAALASSISNWINALLLIAYSWLSPSCKETRAEFSREAFHRIPGFLKLAIPSAVMLGLETWSFAIITLVSGLLPNPKFESSVFSISCNIYLVAYMIPLGLGGAISTRVSNELGAGRPQAALLAVRVVVTLVMIEGMIVAVVLISGRKIWPRIYSKENRVVEHVGKMLFLLAVSHFIDGIQSVLSGICRGSGWQRIGAFANLGAYYIIGIPTAVVLAFVFHTGGKGLWIGIMIALFVQSTLLAIVTLCTDWDNQAKKAKDRIQDTMVQKDTDASA</sequence>
<dbReference type="GO" id="GO:0016020">
    <property type="term" value="C:membrane"/>
    <property type="evidence" value="ECO:0007669"/>
    <property type="project" value="UniProtKB-SubCell"/>
</dbReference>
<keyword evidence="4 6" id="KW-1133">Transmembrane helix</keyword>
<organism evidence="8 9">
    <name type="scientific">Turnera subulata</name>
    <dbReference type="NCBI Taxonomy" id="218843"/>
    <lineage>
        <taxon>Eukaryota</taxon>
        <taxon>Viridiplantae</taxon>
        <taxon>Streptophyta</taxon>
        <taxon>Embryophyta</taxon>
        <taxon>Tracheophyta</taxon>
        <taxon>Spermatophyta</taxon>
        <taxon>Magnoliopsida</taxon>
        <taxon>eudicotyledons</taxon>
        <taxon>Gunneridae</taxon>
        <taxon>Pentapetalae</taxon>
        <taxon>rosids</taxon>
        <taxon>fabids</taxon>
        <taxon>Malpighiales</taxon>
        <taxon>Passifloraceae</taxon>
        <taxon>Turnera</taxon>
    </lineage>
</organism>
<reference evidence="8" key="2">
    <citation type="journal article" date="2023" name="Plants (Basel)">
        <title>Annotation of the Turnera subulata (Passifloraceae) Draft Genome Reveals the S-Locus Evolved after the Divergence of Turneroideae from Passifloroideae in a Stepwise Manner.</title>
        <authorList>
            <person name="Henning P.M."/>
            <person name="Roalson E.H."/>
            <person name="Mir W."/>
            <person name="McCubbin A.G."/>
            <person name="Shore J.S."/>
        </authorList>
    </citation>
    <scope>NUCLEOTIDE SEQUENCE</scope>
    <source>
        <strain evidence="8">F60SS</strain>
    </source>
</reference>
<dbReference type="PANTHER" id="PTHR11206">
    <property type="entry name" value="MULTIDRUG RESISTANCE PROTEIN"/>
    <property type="match status" value="1"/>
</dbReference>
<evidence type="ECO:0000256" key="1">
    <source>
        <dbReference type="ARBA" id="ARBA00004141"/>
    </source>
</evidence>
<comment type="subcellular location">
    <subcellularLocation>
        <location evidence="1">Membrane</location>
        <topology evidence="1">Multi-pass membrane protein</topology>
    </subcellularLocation>
</comment>
<feature type="transmembrane region" description="Helical" evidence="6">
    <location>
        <begin position="38"/>
        <end position="57"/>
    </location>
</feature>
<feature type="transmembrane region" description="Helical" evidence="6">
    <location>
        <begin position="384"/>
        <end position="404"/>
    </location>
</feature>
<evidence type="ECO:0000256" key="6">
    <source>
        <dbReference type="RuleBase" id="RU004914"/>
    </source>
</evidence>
<evidence type="ECO:0000256" key="4">
    <source>
        <dbReference type="ARBA" id="ARBA00022989"/>
    </source>
</evidence>
<feature type="transmembrane region" description="Helical" evidence="6">
    <location>
        <begin position="446"/>
        <end position="469"/>
    </location>
</feature>
<evidence type="ECO:0000256" key="2">
    <source>
        <dbReference type="ARBA" id="ARBA00010199"/>
    </source>
</evidence>
<accession>A0A9Q0F468</accession>
<dbReference type="GO" id="GO:1990961">
    <property type="term" value="P:xenobiotic detoxification by transmembrane export across the plasma membrane"/>
    <property type="evidence" value="ECO:0007669"/>
    <property type="project" value="InterPro"/>
</dbReference>
<feature type="transmembrane region" description="Helical" evidence="6">
    <location>
        <begin position="265"/>
        <end position="290"/>
    </location>
</feature>
<dbReference type="AlphaFoldDB" id="A0A9Q0F468"/>
<evidence type="ECO:0000256" key="7">
    <source>
        <dbReference type="SAM" id="MobiDB-lite"/>
    </source>
</evidence>
<feature type="region of interest" description="Disordered" evidence="7">
    <location>
        <begin position="1"/>
        <end position="22"/>
    </location>
</feature>
<evidence type="ECO:0000313" key="8">
    <source>
        <dbReference type="EMBL" id="KAJ4823764.1"/>
    </source>
</evidence>
<evidence type="ECO:0000256" key="3">
    <source>
        <dbReference type="ARBA" id="ARBA00022692"/>
    </source>
</evidence>
<feature type="transmembrane region" description="Helical" evidence="6">
    <location>
        <begin position="310"/>
        <end position="329"/>
    </location>
</feature>
<dbReference type="EMBL" id="JAKUCV010007359">
    <property type="protein sequence ID" value="KAJ4823764.1"/>
    <property type="molecule type" value="Genomic_DNA"/>
</dbReference>
<feature type="transmembrane region" description="Helical" evidence="6">
    <location>
        <begin position="191"/>
        <end position="213"/>
    </location>
</feature>